<dbReference type="EMBL" id="FNYK01000099">
    <property type="protein sequence ID" value="SEJ30081.1"/>
    <property type="molecule type" value="Genomic_DNA"/>
</dbReference>
<sequence length="327" mass="37708">MNYSHLNINEKTVISLLASSDVSIRETAKQLGRSPSTISRELKRNQTNERDSRYIPSKAQETYQNRKHHCGRKYISCEDTLSYVKSRIEDHWSPEQIANRKTAHEVPSASTIYRMIHQKRLGTITMARLRRKGNFTRPAETRGKFNDGGRTIKKRPKDVYKRKELGHWEGDTVVSGKIDRKCKSSACFVTLAERKSRMYIAIKVPNRTAEIVSQAIIKALKDFPEDMVKTITFDRGKEIAGYEDIENALHCSTYFCDPYCAWQKGTNENTNGLLREFYPKGMDLSLVDEDELKHNLELMNNRPRKCLGYKTPNEVMNEIDSHTSCCT</sequence>
<dbReference type="GO" id="GO:0032196">
    <property type="term" value="P:transposition"/>
    <property type="evidence" value="ECO:0007669"/>
    <property type="project" value="TreeGrafter"/>
</dbReference>
<evidence type="ECO:0000256" key="1">
    <source>
        <dbReference type="ARBA" id="ARBA00023172"/>
    </source>
</evidence>
<protein>
    <submittedName>
        <fullName evidence="3">Transposase and inactivated derivatives, IS30 family</fullName>
    </submittedName>
</protein>
<dbReference type="InterPro" id="IPR025246">
    <property type="entry name" value="IS30-like_HTH"/>
</dbReference>
<dbReference type="Gene3D" id="3.30.420.10">
    <property type="entry name" value="Ribonuclease H-like superfamily/Ribonuclease H"/>
    <property type="match status" value="1"/>
</dbReference>
<dbReference type="Pfam" id="PF00665">
    <property type="entry name" value="rve"/>
    <property type="match status" value="1"/>
</dbReference>
<evidence type="ECO:0000259" key="2">
    <source>
        <dbReference type="PROSITE" id="PS50994"/>
    </source>
</evidence>
<dbReference type="GO" id="GO:0005829">
    <property type="term" value="C:cytosol"/>
    <property type="evidence" value="ECO:0007669"/>
    <property type="project" value="TreeGrafter"/>
</dbReference>
<dbReference type="NCBIfam" id="NF033563">
    <property type="entry name" value="transpos_IS30"/>
    <property type="match status" value="1"/>
</dbReference>
<dbReference type="SUPFAM" id="SSF53098">
    <property type="entry name" value="Ribonuclease H-like"/>
    <property type="match status" value="1"/>
</dbReference>
<dbReference type="InterPro" id="IPR053392">
    <property type="entry name" value="Transposase_IS30-like"/>
</dbReference>
<dbReference type="RefSeq" id="WP_074732854.1">
    <property type="nucleotide sequence ID" value="NZ_FNYK01000099.1"/>
</dbReference>
<dbReference type="GO" id="GO:0004803">
    <property type="term" value="F:transposase activity"/>
    <property type="evidence" value="ECO:0007669"/>
    <property type="project" value="TreeGrafter"/>
</dbReference>
<dbReference type="PANTHER" id="PTHR10948:SF23">
    <property type="entry name" value="TRANSPOSASE INSI FOR INSERTION SEQUENCE ELEMENT IS30A-RELATED"/>
    <property type="match status" value="1"/>
</dbReference>
<dbReference type="Pfam" id="PF13936">
    <property type="entry name" value="HTH_38"/>
    <property type="match status" value="1"/>
</dbReference>
<dbReference type="STRING" id="322505.SAMN04487836_10473"/>
<proteinExistence type="predicted"/>
<dbReference type="Proteomes" id="UP000183028">
    <property type="component" value="Unassembled WGS sequence"/>
</dbReference>
<evidence type="ECO:0000313" key="4">
    <source>
        <dbReference type="Proteomes" id="UP000183028"/>
    </source>
</evidence>
<dbReference type="AlphaFoldDB" id="A0A1H6XLX0"/>
<keyword evidence="1" id="KW-0233">DNA recombination</keyword>
<reference evidence="4" key="1">
    <citation type="submission" date="2016-10" db="EMBL/GenBank/DDBJ databases">
        <authorList>
            <person name="Varghese N."/>
        </authorList>
    </citation>
    <scope>NUCLEOTIDE SEQUENCE [LARGE SCALE GENOMIC DNA]</scope>
    <source>
        <strain evidence="4">DSM 20406</strain>
    </source>
</reference>
<dbReference type="OrthoDB" id="9781678at2"/>
<dbReference type="InterPro" id="IPR001584">
    <property type="entry name" value="Integrase_cat-core"/>
</dbReference>
<keyword evidence="4" id="KW-1185">Reference proteome</keyword>
<dbReference type="PROSITE" id="PS50994">
    <property type="entry name" value="INTEGRASE"/>
    <property type="match status" value="1"/>
</dbReference>
<feature type="domain" description="Integrase catalytic" evidence="2">
    <location>
        <begin position="152"/>
        <end position="320"/>
    </location>
</feature>
<dbReference type="Gene3D" id="1.10.10.60">
    <property type="entry name" value="Homeodomain-like"/>
    <property type="match status" value="1"/>
</dbReference>
<dbReference type="eggNOG" id="COG2826">
    <property type="taxonomic scope" value="Bacteria"/>
</dbReference>
<dbReference type="GO" id="GO:0015074">
    <property type="term" value="P:DNA integration"/>
    <property type="evidence" value="ECO:0007669"/>
    <property type="project" value="InterPro"/>
</dbReference>
<dbReference type="InterPro" id="IPR051917">
    <property type="entry name" value="Transposase-Integrase"/>
</dbReference>
<dbReference type="PANTHER" id="PTHR10948">
    <property type="entry name" value="TRANSPOSASE"/>
    <property type="match status" value="1"/>
</dbReference>
<evidence type="ECO:0000313" key="3">
    <source>
        <dbReference type="EMBL" id="SEJ30081.1"/>
    </source>
</evidence>
<organism evidence="3 4">
    <name type="scientific">Sharpea azabuensis</name>
    <dbReference type="NCBI Taxonomy" id="322505"/>
    <lineage>
        <taxon>Bacteria</taxon>
        <taxon>Bacillati</taxon>
        <taxon>Bacillota</taxon>
        <taxon>Erysipelotrichia</taxon>
        <taxon>Erysipelotrichales</taxon>
        <taxon>Coprobacillaceae</taxon>
        <taxon>Sharpea</taxon>
    </lineage>
</organism>
<accession>A0A1H6XLX0</accession>
<gene>
    <name evidence="3" type="ORF">SAMN04487834_10994</name>
</gene>
<dbReference type="InterPro" id="IPR036397">
    <property type="entry name" value="RNaseH_sf"/>
</dbReference>
<dbReference type="InterPro" id="IPR012337">
    <property type="entry name" value="RNaseH-like_sf"/>
</dbReference>
<dbReference type="GO" id="GO:0003676">
    <property type="term" value="F:nucleic acid binding"/>
    <property type="evidence" value="ECO:0007669"/>
    <property type="project" value="InterPro"/>
</dbReference>
<dbReference type="GO" id="GO:0006310">
    <property type="term" value="P:DNA recombination"/>
    <property type="evidence" value="ECO:0007669"/>
    <property type="project" value="UniProtKB-KW"/>
</dbReference>
<name>A0A1H6XLX0_9FIRM</name>